<evidence type="ECO:0000256" key="11">
    <source>
        <dbReference type="ARBA" id="ARBA00023157"/>
    </source>
</evidence>
<dbReference type="PANTHER" id="PTHR10424">
    <property type="entry name" value="VIRAL ENVELOPE PROTEIN"/>
    <property type="match status" value="1"/>
</dbReference>
<keyword evidence="12" id="KW-0325">Glycoprotein</keyword>
<evidence type="ECO:0000256" key="14">
    <source>
        <dbReference type="SAM" id="Phobius"/>
    </source>
</evidence>
<evidence type="ECO:0000313" key="15">
    <source>
        <dbReference type="EMBL" id="KAF7707913.1"/>
    </source>
</evidence>
<proteinExistence type="predicted"/>
<evidence type="ECO:0000256" key="12">
    <source>
        <dbReference type="ARBA" id="ARBA00023180"/>
    </source>
</evidence>
<evidence type="ECO:0000256" key="4">
    <source>
        <dbReference type="ARBA" id="ARBA00022511"/>
    </source>
</evidence>
<feature type="non-terminal residue" evidence="15">
    <location>
        <position position="1"/>
    </location>
</feature>
<evidence type="ECO:0000313" key="16">
    <source>
        <dbReference type="Proteomes" id="UP000606274"/>
    </source>
</evidence>
<evidence type="ECO:0000256" key="3">
    <source>
        <dbReference type="ARBA" id="ARBA00004563"/>
    </source>
</evidence>
<evidence type="ECO:0000256" key="10">
    <source>
        <dbReference type="ARBA" id="ARBA00023139"/>
    </source>
</evidence>
<dbReference type="Gene3D" id="1.10.287.210">
    <property type="match status" value="1"/>
</dbReference>
<feature type="non-terminal residue" evidence="15">
    <location>
        <position position="222"/>
    </location>
</feature>
<dbReference type="PANTHER" id="PTHR10424:SF81">
    <property type="entry name" value="ERVV2 PROTEIN"/>
    <property type="match status" value="1"/>
</dbReference>
<keyword evidence="8 14" id="KW-1133">Transmembrane helix</keyword>
<evidence type="ECO:0000256" key="5">
    <source>
        <dbReference type="ARBA" id="ARBA00022581"/>
    </source>
</evidence>
<keyword evidence="4" id="KW-1032">Host cell membrane</keyword>
<keyword evidence="11" id="KW-1015">Disulfide bond</keyword>
<keyword evidence="6 14" id="KW-0812">Transmembrane</keyword>
<evidence type="ECO:0000256" key="9">
    <source>
        <dbReference type="ARBA" id="ARBA00023136"/>
    </source>
</evidence>
<evidence type="ECO:0000256" key="7">
    <source>
        <dbReference type="ARBA" id="ARBA00022870"/>
    </source>
</evidence>
<dbReference type="SUPFAM" id="SSF58069">
    <property type="entry name" value="Virus ectodomain"/>
    <property type="match status" value="1"/>
</dbReference>
<dbReference type="EMBL" id="JABFDY010000004">
    <property type="protein sequence ID" value="KAF7707913.1"/>
    <property type="molecule type" value="Genomic_DNA"/>
</dbReference>
<gene>
    <name evidence="15" type="ORF">HF521_016970</name>
</gene>
<keyword evidence="13" id="KW-0449">Lipoprotein</keyword>
<feature type="transmembrane region" description="Helical" evidence="14">
    <location>
        <begin position="163"/>
        <end position="185"/>
    </location>
</feature>
<dbReference type="InterPro" id="IPR018154">
    <property type="entry name" value="TLV/ENV_coat_polyprotein"/>
</dbReference>
<reference evidence="15" key="1">
    <citation type="submission" date="2020-08" db="EMBL/GenBank/DDBJ databases">
        <title>Chromosome-level assembly of Southern catfish (Silurus meridionalis) provides insights into visual adaptation to the nocturnal and benthic lifestyles.</title>
        <authorList>
            <person name="Zhang Y."/>
            <person name="Wang D."/>
            <person name="Peng Z."/>
        </authorList>
    </citation>
    <scope>NUCLEOTIDE SEQUENCE</scope>
    <source>
        <strain evidence="15">SWU-2019-XX</strain>
        <tissue evidence="15">Muscle</tissue>
    </source>
</reference>
<sequence>PKITISWKGTPVGVPAEFVAQGRAASKTLAIFLPWVQIDRNMVWINYVWYNQQRFINHTNEALKLISEQLHATTLMTVQNRFAIDKMRGPDQGVCQLIGEDCCTVIPLHTGPAGPLHALLDRMIKARDEMVSNNAKGSSTPGWLSWLFSSSWLAGLVRAGTTILIMLAAVACFVCCGIPCLRGLISETVHSLFGQYVQLPVYEVTGQESSTEDSSAALDQSI</sequence>
<keyword evidence="16" id="KW-1185">Reference proteome</keyword>
<dbReference type="AlphaFoldDB" id="A0A8T0BNL8"/>
<keyword evidence="10" id="KW-0564">Palmitate</keyword>
<keyword evidence="9 14" id="KW-0472">Membrane</keyword>
<name>A0A8T0BNL8_SILME</name>
<organism evidence="15 16">
    <name type="scientific">Silurus meridionalis</name>
    <name type="common">Southern catfish</name>
    <name type="synonym">Silurus soldatovi meridionalis</name>
    <dbReference type="NCBI Taxonomy" id="175797"/>
    <lineage>
        <taxon>Eukaryota</taxon>
        <taxon>Metazoa</taxon>
        <taxon>Chordata</taxon>
        <taxon>Craniata</taxon>
        <taxon>Vertebrata</taxon>
        <taxon>Euteleostomi</taxon>
        <taxon>Actinopterygii</taxon>
        <taxon>Neopterygii</taxon>
        <taxon>Teleostei</taxon>
        <taxon>Ostariophysi</taxon>
        <taxon>Siluriformes</taxon>
        <taxon>Siluridae</taxon>
        <taxon>Silurus</taxon>
    </lineage>
</organism>
<evidence type="ECO:0000256" key="13">
    <source>
        <dbReference type="ARBA" id="ARBA00023288"/>
    </source>
</evidence>
<keyword evidence="5" id="KW-0945">Host-virus interaction</keyword>
<comment type="subcellular location">
    <subcellularLocation>
        <location evidence="1">Host cell membrane</location>
        <topology evidence="1">Single-pass type I membrane protein</topology>
    </subcellularLocation>
    <subcellularLocation>
        <location evidence="2">Host endomembrane system</location>
        <topology evidence="2">Peripheral membrane protein</topology>
    </subcellularLocation>
    <subcellularLocation>
        <location evidence="3">Virion membrane</location>
        <topology evidence="3">Single-pass type I membrane protein</topology>
    </subcellularLocation>
</comment>
<evidence type="ECO:0000256" key="2">
    <source>
        <dbReference type="ARBA" id="ARBA00004531"/>
    </source>
</evidence>
<accession>A0A8T0BNL8</accession>
<protein>
    <recommendedName>
        <fullName evidence="17">Envelope glycoprotein</fullName>
    </recommendedName>
</protein>
<evidence type="ECO:0000256" key="1">
    <source>
        <dbReference type="ARBA" id="ARBA00004402"/>
    </source>
</evidence>
<evidence type="ECO:0000256" key="8">
    <source>
        <dbReference type="ARBA" id="ARBA00022989"/>
    </source>
</evidence>
<dbReference type="Proteomes" id="UP000606274">
    <property type="component" value="Unassembled WGS sequence"/>
</dbReference>
<comment type="caution">
    <text evidence="15">The sequence shown here is derived from an EMBL/GenBank/DDBJ whole genome shotgun (WGS) entry which is preliminary data.</text>
</comment>
<keyword evidence="7" id="KW-1043">Host membrane</keyword>
<evidence type="ECO:0000256" key="6">
    <source>
        <dbReference type="ARBA" id="ARBA00022692"/>
    </source>
</evidence>
<evidence type="ECO:0008006" key="17">
    <source>
        <dbReference type="Google" id="ProtNLM"/>
    </source>
</evidence>